<organism evidence="1 4">
    <name type="scientific">Pseudoalteromonas aurantia</name>
    <dbReference type="NCBI Taxonomy" id="43654"/>
    <lineage>
        <taxon>Bacteria</taxon>
        <taxon>Pseudomonadati</taxon>
        <taxon>Pseudomonadota</taxon>
        <taxon>Gammaproteobacteria</taxon>
        <taxon>Alteromonadales</taxon>
        <taxon>Pseudoalteromonadaceae</taxon>
        <taxon>Pseudoalteromonas</taxon>
    </lineage>
</organism>
<evidence type="ECO:0000313" key="1">
    <source>
        <dbReference type="EMBL" id="TMO64196.1"/>
    </source>
</evidence>
<evidence type="ECO:0000313" key="4">
    <source>
        <dbReference type="Proteomes" id="UP000307217"/>
    </source>
</evidence>
<dbReference type="Pfam" id="PF09684">
    <property type="entry name" value="Tail_P2_I"/>
    <property type="match status" value="1"/>
</dbReference>
<evidence type="ECO:0000313" key="2">
    <source>
        <dbReference type="EMBL" id="TMO70054.1"/>
    </source>
</evidence>
<reference evidence="4" key="2">
    <citation type="submission" date="2019-06" db="EMBL/GenBank/DDBJ databases">
        <title>Co-occurence of chitin degradation, pigmentation and bioactivity in marine Pseudoalteromonas.</title>
        <authorList>
            <person name="Sonnenschein E.C."/>
            <person name="Bech P.K."/>
        </authorList>
    </citation>
    <scope>NUCLEOTIDE SEQUENCE [LARGE SCALE GENOMIC DNA]</scope>
    <source>
        <strain evidence="4">S3790</strain>
    </source>
</reference>
<reference evidence="1 4" key="1">
    <citation type="submission" date="2018-01" db="EMBL/GenBank/DDBJ databases">
        <authorList>
            <person name="Paulsen S."/>
            <person name="Gram L.K."/>
        </authorList>
    </citation>
    <scope>NUCLEOTIDE SEQUENCE [LARGE SCALE GENOMIC DNA]</scope>
    <source>
        <strain evidence="1 4">S3790</strain>
        <strain evidence="2">S3895</strain>
    </source>
</reference>
<dbReference type="NCBIfam" id="TIGR01634">
    <property type="entry name" value="tail_P2_I"/>
    <property type="match status" value="1"/>
</dbReference>
<dbReference type="EMBL" id="PNBX01000107">
    <property type="protein sequence ID" value="TMO64196.1"/>
    <property type="molecule type" value="Genomic_DNA"/>
</dbReference>
<reference evidence="1" key="3">
    <citation type="submission" date="2019-09" db="EMBL/GenBank/DDBJ databases">
        <title>Co-occurence of chitin degradation, pigmentation and bioactivity in marine Pseudoalteromonas.</title>
        <authorList>
            <person name="Sonnenschein E.C."/>
            <person name="Bech P.K."/>
        </authorList>
    </citation>
    <scope>NUCLEOTIDE SEQUENCE</scope>
    <source>
        <strain evidence="1">S3790</strain>
        <strain evidence="2 3">S3895</strain>
    </source>
</reference>
<dbReference type="EMBL" id="PNBW01000146">
    <property type="protein sequence ID" value="TMO70054.1"/>
    <property type="molecule type" value="Genomic_DNA"/>
</dbReference>
<dbReference type="InterPro" id="IPR006521">
    <property type="entry name" value="Tail_protein_I"/>
</dbReference>
<comment type="caution">
    <text evidence="1">The sequence shown here is derived from an EMBL/GenBank/DDBJ whole genome shotgun (WGS) entry which is preliminary data.</text>
</comment>
<sequence length="190" mass="21752">MSDAIDDSDTPFQPLHQGSALQIQLQTLIGQELTTLEQGADVVATLWQPAHCPLALLPWLAWSQGIKEWDERWPEAIKRQLVADSYQQHQYLGTRFAITNALAHFDMGAQISEWFEHEPMSEPGTFRVDVYVSHRGIDLPLIKETRKLIDRAKRKSVDYNLHMNLQAKPEVKLNSIHCSSSMTTIYPYTH</sequence>
<evidence type="ECO:0000313" key="3">
    <source>
        <dbReference type="Proteomes" id="UP000307164"/>
    </source>
</evidence>
<dbReference type="Proteomes" id="UP000307217">
    <property type="component" value="Unassembled WGS sequence"/>
</dbReference>
<name>A0A5S3V0Y5_9GAMM</name>
<proteinExistence type="predicted"/>
<accession>A0A5S3V0Y5</accession>
<gene>
    <name evidence="1" type="ORF">CWC19_18505</name>
    <name evidence="2" type="ORF">CWC20_19915</name>
</gene>
<keyword evidence="3" id="KW-1185">Reference proteome</keyword>
<dbReference type="RefSeq" id="WP_138593339.1">
    <property type="nucleotide sequence ID" value="NZ_PNBW01000146.1"/>
</dbReference>
<protein>
    <submittedName>
        <fullName evidence="1">Phage tail protein I</fullName>
    </submittedName>
</protein>
<dbReference type="AlphaFoldDB" id="A0A5S3V0Y5"/>
<dbReference type="OrthoDB" id="90759at2"/>
<dbReference type="Proteomes" id="UP000307164">
    <property type="component" value="Unassembled WGS sequence"/>
</dbReference>